<evidence type="ECO:0000259" key="3">
    <source>
        <dbReference type="PROSITE" id="PS50157"/>
    </source>
</evidence>
<feature type="region of interest" description="Disordered" evidence="2">
    <location>
        <begin position="345"/>
        <end position="367"/>
    </location>
</feature>
<dbReference type="PANTHER" id="PTHR21020:SF0">
    <property type="entry name" value="ZINC FINGER PROTEIN 800"/>
    <property type="match status" value="1"/>
</dbReference>
<dbReference type="InterPro" id="IPR039149">
    <property type="entry name" value="ZNF800"/>
</dbReference>
<keyword evidence="1" id="KW-0863">Zinc-finger</keyword>
<name>A0AAD9JN87_9ANNE</name>
<dbReference type="InterPro" id="IPR013087">
    <property type="entry name" value="Znf_C2H2_type"/>
</dbReference>
<keyword evidence="1" id="KW-0862">Zinc</keyword>
<organism evidence="4 5">
    <name type="scientific">Paralvinella palmiformis</name>
    <dbReference type="NCBI Taxonomy" id="53620"/>
    <lineage>
        <taxon>Eukaryota</taxon>
        <taxon>Metazoa</taxon>
        <taxon>Spiralia</taxon>
        <taxon>Lophotrochozoa</taxon>
        <taxon>Annelida</taxon>
        <taxon>Polychaeta</taxon>
        <taxon>Sedentaria</taxon>
        <taxon>Canalipalpata</taxon>
        <taxon>Terebellida</taxon>
        <taxon>Terebelliformia</taxon>
        <taxon>Alvinellidae</taxon>
        <taxon>Paralvinella</taxon>
    </lineage>
</organism>
<feature type="compositionally biased region" description="Low complexity" evidence="2">
    <location>
        <begin position="619"/>
        <end position="648"/>
    </location>
</feature>
<dbReference type="GO" id="GO:0008270">
    <property type="term" value="F:zinc ion binding"/>
    <property type="evidence" value="ECO:0007669"/>
    <property type="project" value="UniProtKB-KW"/>
</dbReference>
<keyword evidence="1" id="KW-0479">Metal-binding</keyword>
<dbReference type="Proteomes" id="UP001208570">
    <property type="component" value="Unassembled WGS sequence"/>
</dbReference>
<feature type="region of interest" description="Disordered" evidence="2">
    <location>
        <begin position="605"/>
        <end position="689"/>
    </location>
</feature>
<dbReference type="PROSITE" id="PS50157">
    <property type="entry name" value="ZINC_FINGER_C2H2_2"/>
    <property type="match status" value="3"/>
</dbReference>
<feature type="domain" description="C2H2-type" evidence="3">
    <location>
        <begin position="540"/>
        <end position="568"/>
    </location>
</feature>
<feature type="domain" description="C2H2-type" evidence="3">
    <location>
        <begin position="248"/>
        <end position="271"/>
    </location>
</feature>
<dbReference type="PANTHER" id="PTHR21020">
    <property type="entry name" value="ZINC FINGER PROTEIN 800"/>
    <property type="match status" value="1"/>
</dbReference>
<comment type="caution">
    <text evidence="4">The sequence shown here is derived from an EMBL/GenBank/DDBJ whole genome shotgun (WGS) entry which is preliminary data.</text>
</comment>
<protein>
    <recommendedName>
        <fullName evidence="3">C2H2-type domain-containing protein</fullName>
    </recommendedName>
</protein>
<evidence type="ECO:0000313" key="5">
    <source>
        <dbReference type="Proteomes" id="UP001208570"/>
    </source>
</evidence>
<gene>
    <name evidence="4" type="ORF">LSH36_236g02001</name>
</gene>
<evidence type="ECO:0000313" key="4">
    <source>
        <dbReference type="EMBL" id="KAK2155578.1"/>
    </source>
</evidence>
<keyword evidence="5" id="KW-1185">Reference proteome</keyword>
<dbReference type="SUPFAM" id="SSF57667">
    <property type="entry name" value="beta-beta-alpha zinc fingers"/>
    <property type="match status" value="3"/>
</dbReference>
<feature type="compositionally biased region" description="Polar residues" evidence="2">
    <location>
        <begin position="649"/>
        <end position="665"/>
    </location>
</feature>
<dbReference type="EMBL" id="JAODUP010000236">
    <property type="protein sequence ID" value="KAK2155578.1"/>
    <property type="molecule type" value="Genomic_DNA"/>
</dbReference>
<feature type="region of interest" description="Disordered" evidence="2">
    <location>
        <begin position="447"/>
        <end position="471"/>
    </location>
</feature>
<dbReference type="SMART" id="SM00355">
    <property type="entry name" value="ZnF_C2H2"/>
    <property type="match status" value="6"/>
</dbReference>
<accession>A0AAD9JN87</accession>
<feature type="compositionally biased region" description="Polar residues" evidence="2">
    <location>
        <begin position="348"/>
        <end position="366"/>
    </location>
</feature>
<evidence type="ECO:0000256" key="1">
    <source>
        <dbReference type="PROSITE-ProRule" id="PRU00042"/>
    </source>
</evidence>
<dbReference type="AlphaFoldDB" id="A0AAD9JN87"/>
<dbReference type="InterPro" id="IPR036236">
    <property type="entry name" value="Znf_C2H2_sf"/>
</dbReference>
<feature type="compositionally biased region" description="Polar residues" evidence="2">
    <location>
        <begin position="680"/>
        <end position="689"/>
    </location>
</feature>
<proteinExistence type="predicted"/>
<dbReference type="PROSITE" id="PS00028">
    <property type="entry name" value="ZINC_FINGER_C2H2_1"/>
    <property type="match status" value="2"/>
</dbReference>
<reference evidence="4" key="1">
    <citation type="journal article" date="2023" name="Mol. Biol. Evol.">
        <title>Third-Generation Sequencing Reveals the Adaptive Role of the Epigenome in Three Deep-Sea Polychaetes.</title>
        <authorList>
            <person name="Perez M."/>
            <person name="Aroh O."/>
            <person name="Sun Y."/>
            <person name="Lan Y."/>
            <person name="Juniper S.K."/>
            <person name="Young C.R."/>
            <person name="Angers B."/>
            <person name="Qian P.Y."/>
        </authorList>
    </citation>
    <scope>NUCLEOTIDE SEQUENCE</scope>
    <source>
        <strain evidence="4">P08H-3</strain>
    </source>
</reference>
<evidence type="ECO:0000256" key="2">
    <source>
        <dbReference type="SAM" id="MobiDB-lite"/>
    </source>
</evidence>
<dbReference type="Gene3D" id="3.30.160.60">
    <property type="entry name" value="Classic Zinc Finger"/>
    <property type="match status" value="2"/>
</dbReference>
<feature type="compositionally biased region" description="Polar residues" evidence="2">
    <location>
        <begin position="605"/>
        <end position="618"/>
    </location>
</feature>
<feature type="domain" description="C2H2-type" evidence="3">
    <location>
        <begin position="512"/>
        <end position="539"/>
    </location>
</feature>
<sequence length="689" mass="78464">MSEKVDVSLLNPPVILGKSDVIQILHSFKDGTEEVRNALMYECKVILECKICSSLFRGLPNFLAHKRKYCQEHVSKEKQLAGCSRTDFQTVFITPPVESVVTQQPKFYDEVKTRIDERQLLKKEARVQLLRIDENMNAVYQNISNNEYVKVTPKSDPNTRNPSVANKIDSETKKVEEVSLQNDSIKEDPSQCKINSKRMHELYRKIMGRYHFCDLKHLNCKKCNVTYQSFKSLKRHMLAKHITGLKQYTCSKCGSMFQKVYNMKRHLLQAHKMSWREIERSYEKKQDSFRSCTVNPLQLMQNASGTEITDSVKAVVKIKSEKVTTDCVVKVTDFKSDWNGLEKENVHRASSSNDSYTDRVQQTGSNKGKERKNLTLFRCSFCNKAFGKKITYDSHVENCSKANFKLVTKEPGHGHDLDEATSIGNDCNMQVVTIVNDSHLVIKETDKERNGDVQGDTTNKNGLGNGEEVAPINTGSMEKFKQNLYKMRFSSHQSLSEEYMNQLRKITDEGKHKCLRCGMKFCSNSALHLHAVRHMGWKRFKCKLCGYKGFNRSDIKTHLRRSHPARTAGLEDFNKFIVSICNQNNNTHSLTVDVSHSADMTTLMKNTKESSSPQTSGRSLSKTSPPSRDSSSSSSSSSRKSSPNTASSGSSRFTVASTNYNISTRRNQRVFDLRPCRSLKYSTSSQEKK</sequence>